<evidence type="ECO:0000313" key="1">
    <source>
        <dbReference type="EMBL" id="MDF3291088.1"/>
    </source>
</evidence>
<dbReference type="PANTHER" id="PTHR37946:SF1">
    <property type="entry name" value="SLL1969 PROTEIN"/>
    <property type="match status" value="1"/>
</dbReference>
<dbReference type="Pfam" id="PF02089">
    <property type="entry name" value="Palm_thioest"/>
    <property type="match status" value="1"/>
</dbReference>
<protein>
    <submittedName>
        <fullName evidence="1">Alpha/beta fold hydrolase</fullName>
    </submittedName>
</protein>
<evidence type="ECO:0000313" key="2">
    <source>
        <dbReference type="Proteomes" id="UP001216579"/>
    </source>
</evidence>
<sequence length="276" mass="29848">MVDLSLTDVGWRGLMRSLALLRATSVELAVLTGHLLLYPTGVLQERAADVRAAADDALAGRRIPAAPSGPPPVLLLHGFVDNRSVFALLSRSLRRHGWTTVQALNYSPLTGDVRDAAALLGQQVERLCELTGHQRIDIVGHSLGGLVARYYVQRLGGDARVRTLITLGTPHSGTRVIPFASPHPLIRQMRPNSELLRELGKPAIGCRTRFVAFWSELDEFMVPAETARLDHPDLTARNVLAPGIGHLTFPVNSAVVAAIRQTLSTEEESDGAMDAA</sequence>
<dbReference type="InterPro" id="IPR029058">
    <property type="entry name" value="AB_hydrolase_fold"/>
</dbReference>
<organism evidence="1 2">
    <name type="scientific">Streptomyces silvisoli</name>
    <dbReference type="NCBI Taxonomy" id="3034235"/>
    <lineage>
        <taxon>Bacteria</taxon>
        <taxon>Bacillati</taxon>
        <taxon>Actinomycetota</taxon>
        <taxon>Actinomycetes</taxon>
        <taxon>Kitasatosporales</taxon>
        <taxon>Streptomycetaceae</taxon>
        <taxon>Streptomyces</taxon>
    </lineage>
</organism>
<comment type="caution">
    <text evidence="1">The sequence shown here is derived from an EMBL/GenBank/DDBJ whole genome shotgun (WGS) entry which is preliminary data.</text>
</comment>
<dbReference type="Proteomes" id="UP001216579">
    <property type="component" value="Unassembled WGS sequence"/>
</dbReference>
<keyword evidence="1" id="KW-0378">Hydrolase</keyword>
<dbReference type="Gene3D" id="3.40.50.1820">
    <property type="entry name" value="alpha/beta hydrolase"/>
    <property type="match status" value="1"/>
</dbReference>
<dbReference type="PANTHER" id="PTHR37946">
    <property type="entry name" value="SLL1969 PROTEIN"/>
    <property type="match status" value="1"/>
</dbReference>
<proteinExistence type="predicted"/>
<name>A0ABT5ZMM8_9ACTN</name>
<accession>A0ABT5ZMM8</accession>
<dbReference type="SUPFAM" id="SSF53474">
    <property type="entry name" value="alpha/beta-Hydrolases"/>
    <property type="match status" value="1"/>
</dbReference>
<reference evidence="1 2" key="1">
    <citation type="submission" date="2023-03" db="EMBL/GenBank/DDBJ databases">
        <title>Draft genome sequence of Streptomyces sp. RB6PN23 isolated from peat swamp forest in Thailand.</title>
        <authorList>
            <person name="Klaysubun C."/>
            <person name="Duangmal K."/>
        </authorList>
    </citation>
    <scope>NUCLEOTIDE SEQUENCE [LARGE SCALE GENOMIC DNA]</scope>
    <source>
        <strain evidence="1 2">RB6PN23</strain>
    </source>
</reference>
<dbReference type="EMBL" id="JARJBC010000010">
    <property type="protein sequence ID" value="MDF3291088.1"/>
    <property type="molecule type" value="Genomic_DNA"/>
</dbReference>
<dbReference type="RefSeq" id="WP_276094354.1">
    <property type="nucleotide sequence ID" value="NZ_JARJBC010000010.1"/>
</dbReference>
<keyword evidence="2" id="KW-1185">Reference proteome</keyword>
<dbReference type="GO" id="GO:0016787">
    <property type="term" value="F:hydrolase activity"/>
    <property type="evidence" value="ECO:0007669"/>
    <property type="project" value="UniProtKB-KW"/>
</dbReference>
<gene>
    <name evidence="1" type="ORF">P3G67_17985</name>
</gene>